<proteinExistence type="predicted"/>
<sequence length="204" mass="23572">MGTIYTIGYSSYSIEDFVNTLISDEINALIDVRSSPYSKMYSEFNKDNLKRYLNSKSIYYVFLGEECGARASENYCYRNGAVDFNCVSDLPRFKAGIKRITDGASKFNVALMCAEKDPITCHRTILVARHLKKYDYPIKHILANNGIETHEQLEKRLLKLFDLDQSHFYKTKNELLKEAYDLQAAKIAYRPAEQEAEVHEVDYD</sequence>
<dbReference type="Proteomes" id="UP001568698">
    <property type="component" value="Unassembled WGS sequence"/>
</dbReference>
<evidence type="ECO:0000313" key="1">
    <source>
        <dbReference type="EMBL" id="MEZ7198815.1"/>
    </source>
</evidence>
<organism evidence="1 2">
    <name type="scientific">Pseudodesulfovibrio karagichevae</name>
    <dbReference type="NCBI Taxonomy" id="3239305"/>
    <lineage>
        <taxon>Bacteria</taxon>
        <taxon>Pseudomonadati</taxon>
        <taxon>Thermodesulfobacteriota</taxon>
        <taxon>Desulfovibrionia</taxon>
        <taxon>Desulfovibrionales</taxon>
        <taxon>Desulfovibrionaceae</taxon>
    </lineage>
</organism>
<name>A0ABV4K7B9_9BACT</name>
<keyword evidence="2" id="KW-1185">Reference proteome</keyword>
<reference evidence="1 2" key="1">
    <citation type="submission" date="2024-08" db="EMBL/GenBank/DDBJ databases">
        <title>Sulfate-reducing bacteria isolated from formation water of the oil field in Kazakhstan and description of Pseudodesulfovibrio sp.</title>
        <authorList>
            <person name="Bidzhieva S.K."/>
            <person name="Tourova T.P."/>
            <person name="Grouzdev D.S."/>
            <person name="Beletsky A.V."/>
            <person name="Sokolova D.S."/>
            <person name="Samigullina S.R."/>
            <person name="Poltaraus A.B."/>
            <person name="Avtukh A.N."/>
            <person name="Tereshina V.M."/>
            <person name="Zhaparov N.S."/>
            <person name="Mardanov A.V."/>
            <person name="Nazina T.N."/>
        </authorList>
    </citation>
    <scope>NUCLEOTIDE SEQUENCE [LARGE SCALE GENOMIC DNA]</scope>
    <source>
        <strain evidence="1 2">9FUS</strain>
    </source>
</reference>
<dbReference type="InterPro" id="IPR007438">
    <property type="entry name" value="DUF488"/>
</dbReference>
<evidence type="ECO:0000313" key="2">
    <source>
        <dbReference type="Proteomes" id="UP001568698"/>
    </source>
</evidence>
<dbReference type="EMBL" id="JBGLYH010000098">
    <property type="protein sequence ID" value="MEZ7198815.1"/>
    <property type="molecule type" value="Genomic_DNA"/>
</dbReference>
<dbReference type="Pfam" id="PF04343">
    <property type="entry name" value="DUF488"/>
    <property type="match status" value="1"/>
</dbReference>
<dbReference type="PANTHER" id="PTHR39337:SF1">
    <property type="entry name" value="BLR5642 PROTEIN"/>
    <property type="match status" value="1"/>
</dbReference>
<accession>A0ABV4K7B9</accession>
<dbReference type="RefSeq" id="WP_371388292.1">
    <property type="nucleotide sequence ID" value="NZ_JBGLYH010000098.1"/>
</dbReference>
<dbReference type="PANTHER" id="PTHR39337">
    <property type="entry name" value="BLR5642 PROTEIN"/>
    <property type="match status" value="1"/>
</dbReference>
<comment type="caution">
    <text evidence="1">The sequence shown here is derived from an EMBL/GenBank/DDBJ whole genome shotgun (WGS) entry which is preliminary data.</text>
</comment>
<gene>
    <name evidence="1" type="ORF">AB6M95_18865</name>
</gene>
<protein>
    <submittedName>
        <fullName evidence="1">DUF488 family protein</fullName>
    </submittedName>
</protein>